<comment type="caution">
    <text evidence="1">The sequence shown here is derived from an EMBL/GenBank/DDBJ whole genome shotgun (WGS) entry which is preliminary data.</text>
</comment>
<keyword evidence="2" id="KW-1185">Reference proteome</keyword>
<evidence type="ECO:0000313" key="1">
    <source>
        <dbReference type="EMBL" id="NEN23068.1"/>
    </source>
</evidence>
<protein>
    <submittedName>
        <fullName evidence="1">Uncharacterized protein</fullName>
    </submittedName>
</protein>
<gene>
    <name evidence="1" type="ORF">G3O08_06095</name>
</gene>
<evidence type="ECO:0000313" key="2">
    <source>
        <dbReference type="Proteomes" id="UP000486602"/>
    </source>
</evidence>
<dbReference type="EMBL" id="JAAGVY010000007">
    <property type="protein sequence ID" value="NEN23068.1"/>
    <property type="molecule type" value="Genomic_DNA"/>
</dbReference>
<organism evidence="1 2">
    <name type="scientific">Cryomorpha ignava</name>
    <dbReference type="NCBI Taxonomy" id="101383"/>
    <lineage>
        <taxon>Bacteria</taxon>
        <taxon>Pseudomonadati</taxon>
        <taxon>Bacteroidota</taxon>
        <taxon>Flavobacteriia</taxon>
        <taxon>Flavobacteriales</taxon>
        <taxon>Cryomorphaceae</taxon>
        <taxon>Cryomorpha</taxon>
    </lineage>
</organism>
<dbReference type="Proteomes" id="UP000486602">
    <property type="component" value="Unassembled WGS sequence"/>
</dbReference>
<accession>A0A7K3WNF7</accession>
<reference evidence="1 2" key="1">
    <citation type="submission" date="2020-02" db="EMBL/GenBank/DDBJ databases">
        <title>Out from the shadows clarifying the taxonomy of the family Cryomorphaceae and related taxa by utilizing the GTDB taxonomic framework.</title>
        <authorList>
            <person name="Bowman J.P."/>
        </authorList>
    </citation>
    <scope>NUCLEOTIDE SEQUENCE [LARGE SCALE GENOMIC DNA]</scope>
    <source>
        <strain evidence="1 2">QSSC 1-22</strain>
    </source>
</reference>
<dbReference type="AlphaFoldDB" id="A0A7K3WNF7"/>
<sequence length="73" mass="8466">MDNTIVNRYMKLIEPLAINLKLELLSRLSDSLKNNFVKQPEDKEELLEEFAGSWSDVEDDLLKDIYNSRSSSC</sequence>
<proteinExistence type="predicted"/>
<dbReference type="RefSeq" id="WP_163283901.1">
    <property type="nucleotide sequence ID" value="NZ_JAAGVY010000007.1"/>
</dbReference>
<name>A0A7K3WNF7_9FLAO</name>